<gene>
    <name evidence="3" type="primary">grpE</name>
    <name evidence="3" type="ORF">FJY75_10315</name>
</gene>
<proteinExistence type="predicted"/>
<dbReference type="Gene3D" id="2.30.22.10">
    <property type="entry name" value="Head domain of nucleotide exchange factor GrpE"/>
    <property type="match status" value="1"/>
</dbReference>
<dbReference type="GO" id="GO:0042803">
    <property type="term" value="F:protein homodimerization activity"/>
    <property type="evidence" value="ECO:0007669"/>
    <property type="project" value="InterPro"/>
</dbReference>
<evidence type="ECO:0000313" key="4">
    <source>
        <dbReference type="Proteomes" id="UP000748308"/>
    </source>
</evidence>
<dbReference type="EMBL" id="VGIY01000297">
    <property type="protein sequence ID" value="MBM3318229.1"/>
    <property type="molecule type" value="Genomic_DNA"/>
</dbReference>
<dbReference type="InterPro" id="IPR000740">
    <property type="entry name" value="GrpE"/>
</dbReference>
<evidence type="ECO:0000256" key="1">
    <source>
        <dbReference type="ARBA" id="ARBA00023186"/>
    </source>
</evidence>
<dbReference type="SUPFAM" id="SSF51064">
    <property type="entry name" value="Head domain of nucleotide exchange factor GrpE"/>
    <property type="match status" value="1"/>
</dbReference>
<dbReference type="AlphaFoldDB" id="A0A937XC13"/>
<reference evidence="3" key="1">
    <citation type="submission" date="2019-03" db="EMBL/GenBank/DDBJ databases">
        <title>Lake Tanganyika Metagenome-Assembled Genomes (MAGs).</title>
        <authorList>
            <person name="Tran P."/>
        </authorList>
    </citation>
    <scope>NUCLEOTIDE SEQUENCE</scope>
    <source>
        <strain evidence="3">M_DeepCast_400m_m2_100</strain>
    </source>
</reference>
<protein>
    <submittedName>
        <fullName evidence="3">Nucleotide exchange factor GrpE</fullName>
    </submittedName>
</protein>
<organism evidence="3 4">
    <name type="scientific">Eiseniibacteriota bacterium</name>
    <dbReference type="NCBI Taxonomy" id="2212470"/>
    <lineage>
        <taxon>Bacteria</taxon>
        <taxon>Candidatus Eiseniibacteriota</taxon>
    </lineage>
</organism>
<dbReference type="GO" id="GO:0051087">
    <property type="term" value="F:protein-folding chaperone binding"/>
    <property type="evidence" value="ECO:0007669"/>
    <property type="project" value="InterPro"/>
</dbReference>
<dbReference type="Proteomes" id="UP000748308">
    <property type="component" value="Unassembled WGS sequence"/>
</dbReference>
<sequence>MSSDSKDRGWLAVRHDQVDLIRKVASLQVELSNAQDKARKEQMQLLLDCLDVLDGFDRVFDNIAPREANADQQTRIWIGNFRAVRKVLDNHLKSRGVVVIEAPEGKALPGFHTIVGTEEQPQLEDGTILTEQRRGYMWKGDVLRRSLVIAVKN</sequence>
<dbReference type="InterPro" id="IPR009012">
    <property type="entry name" value="GrpE_head"/>
</dbReference>
<feature type="coiled-coil region" evidence="2">
    <location>
        <begin position="17"/>
        <end position="44"/>
    </location>
</feature>
<evidence type="ECO:0000313" key="3">
    <source>
        <dbReference type="EMBL" id="MBM3318229.1"/>
    </source>
</evidence>
<dbReference type="Pfam" id="PF01025">
    <property type="entry name" value="GrpE"/>
    <property type="match status" value="1"/>
</dbReference>
<dbReference type="GO" id="GO:0006457">
    <property type="term" value="P:protein folding"/>
    <property type="evidence" value="ECO:0007669"/>
    <property type="project" value="InterPro"/>
</dbReference>
<accession>A0A937XC13</accession>
<keyword evidence="1" id="KW-0143">Chaperone</keyword>
<comment type="caution">
    <text evidence="3">The sequence shown here is derived from an EMBL/GenBank/DDBJ whole genome shotgun (WGS) entry which is preliminary data.</text>
</comment>
<dbReference type="GO" id="GO:0000774">
    <property type="term" value="F:adenyl-nucleotide exchange factor activity"/>
    <property type="evidence" value="ECO:0007669"/>
    <property type="project" value="InterPro"/>
</dbReference>
<keyword evidence="2" id="KW-0175">Coiled coil</keyword>
<evidence type="ECO:0000256" key="2">
    <source>
        <dbReference type="SAM" id="Coils"/>
    </source>
</evidence>
<name>A0A937XC13_UNCEI</name>